<gene>
    <name evidence="8" type="ORF">K7B10_37785</name>
</gene>
<keyword evidence="6" id="KW-0046">Antibiotic resistance</keyword>
<keyword evidence="4" id="KW-1133">Transmembrane helix</keyword>
<feature type="domain" description="Major facilitator superfamily (MFS) profile" evidence="7">
    <location>
        <begin position="1"/>
        <end position="104"/>
    </location>
</feature>
<proteinExistence type="predicted"/>
<evidence type="ECO:0000259" key="7">
    <source>
        <dbReference type="PROSITE" id="PS50850"/>
    </source>
</evidence>
<name>A0ABS8EHD3_9ACTN</name>
<accession>A0ABS8EHD3</accession>
<reference evidence="8 9" key="1">
    <citation type="submission" date="2021-08" db="EMBL/GenBank/DDBJ databases">
        <title>Genomic Architecture of Streptomyces flavotricini NGL1 and Streptomyces erythrochromogenes HMS4 With Differential Plant Beneficial attributes and laccase production capabilities.</title>
        <authorList>
            <person name="Salwan R."/>
            <person name="Kaur R."/>
            <person name="Sharma V."/>
        </authorList>
    </citation>
    <scope>NUCLEOTIDE SEQUENCE [LARGE SCALE GENOMIC DNA]</scope>
    <source>
        <strain evidence="8 9">NGL1</strain>
    </source>
</reference>
<keyword evidence="5" id="KW-0472">Membrane</keyword>
<organism evidence="8 9">
    <name type="scientific">Streptomyces flavotricini</name>
    <dbReference type="NCBI Taxonomy" id="66888"/>
    <lineage>
        <taxon>Bacteria</taxon>
        <taxon>Bacillati</taxon>
        <taxon>Actinomycetota</taxon>
        <taxon>Actinomycetes</taxon>
        <taxon>Kitasatosporales</taxon>
        <taxon>Streptomycetaceae</taxon>
        <taxon>Streptomyces</taxon>
    </lineage>
</organism>
<evidence type="ECO:0000256" key="2">
    <source>
        <dbReference type="ARBA" id="ARBA00022448"/>
    </source>
</evidence>
<evidence type="ECO:0000313" key="9">
    <source>
        <dbReference type="Proteomes" id="UP001520654"/>
    </source>
</evidence>
<evidence type="ECO:0000256" key="5">
    <source>
        <dbReference type="ARBA" id="ARBA00023136"/>
    </source>
</evidence>
<dbReference type="PROSITE" id="PS50850">
    <property type="entry name" value="MFS"/>
    <property type="match status" value="1"/>
</dbReference>
<comment type="caution">
    <text evidence="8">The sequence shown here is derived from an EMBL/GenBank/DDBJ whole genome shotgun (WGS) entry which is preliminary data.</text>
</comment>
<dbReference type="InterPro" id="IPR020846">
    <property type="entry name" value="MFS_dom"/>
</dbReference>
<keyword evidence="3" id="KW-0812">Transmembrane</keyword>
<keyword evidence="2" id="KW-0813">Transport</keyword>
<dbReference type="Gene3D" id="1.20.1720.10">
    <property type="entry name" value="Multidrug resistance protein D"/>
    <property type="match status" value="1"/>
</dbReference>
<dbReference type="EMBL" id="JAINUL010000001">
    <property type="protein sequence ID" value="MCC0100427.1"/>
    <property type="molecule type" value="Genomic_DNA"/>
</dbReference>
<evidence type="ECO:0000256" key="4">
    <source>
        <dbReference type="ARBA" id="ARBA00022989"/>
    </source>
</evidence>
<protein>
    <submittedName>
        <fullName evidence="8">MFS transporter</fullName>
    </submittedName>
</protein>
<comment type="subcellular location">
    <subcellularLocation>
        <location evidence="1">Cell membrane</location>
        <topology evidence="1">Multi-pass membrane protein</topology>
    </subcellularLocation>
</comment>
<evidence type="ECO:0000256" key="1">
    <source>
        <dbReference type="ARBA" id="ARBA00004651"/>
    </source>
</evidence>
<dbReference type="SUPFAM" id="SSF103473">
    <property type="entry name" value="MFS general substrate transporter"/>
    <property type="match status" value="1"/>
</dbReference>
<dbReference type="RefSeq" id="WP_229343988.1">
    <property type="nucleotide sequence ID" value="NZ_JAINUL010000001.1"/>
</dbReference>
<evidence type="ECO:0000256" key="3">
    <source>
        <dbReference type="ARBA" id="ARBA00022692"/>
    </source>
</evidence>
<keyword evidence="9" id="KW-1185">Reference proteome</keyword>
<dbReference type="InterPro" id="IPR036259">
    <property type="entry name" value="MFS_trans_sf"/>
</dbReference>
<dbReference type="PANTHER" id="PTHR42718">
    <property type="entry name" value="MAJOR FACILITATOR SUPERFAMILY MULTIDRUG TRANSPORTER MFSC"/>
    <property type="match status" value="1"/>
</dbReference>
<evidence type="ECO:0000313" key="8">
    <source>
        <dbReference type="EMBL" id="MCC0100427.1"/>
    </source>
</evidence>
<dbReference type="Proteomes" id="UP001520654">
    <property type="component" value="Unassembled WGS sequence"/>
</dbReference>
<sequence length="104" mass="11064">MLLGSLDTTILNVALPAIRQDVNPSATRLQWRLDACTIALATLLTSAGSAADRLGRKRVFRPGLMPVHRRHLPLSHGPLHPARLLTSVGQEAGGVEAQAGACRL</sequence>
<evidence type="ECO:0000256" key="6">
    <source>
        <dbReference type="ARBA" id="ARBA00023251"/>
    </source>
</evidence>
<dbReference type="PANTHER" id="PTHR42718:SF9">
    <property type="entry name" value="MAJOR FACILITATOR SUPERFAMILY MULTIDRUG TRANSPORTER MFSC"/>
    <property type="match status" value="1"/>
</dbReference>